<proteinExistence type="predicted"/>
<dbReference type="EMBL" id="AQHF01000034">
    <property type="protein sequence ID" value="MBE0349167.1"/>
    <property type="molecule type" value="Genomic_DNA"/>
</dbReference>
<accession>A0A8I0N1C5</accession>
<keyword evidence="2" id="KW-1185">Reference proteome</keyword>
<dbReference type="Proteomes" id="UP000660708">
    <property type="component" value="Unassembled WGS sequence"/>
</dbReference>
<comment type="caution">
    <text evidence="1">The sequence shown here is derived from an EMBL/GenBank/DDBJ whole genome shotgun (WGS) entry which is preliminary data.</text>
</comment>
<protein>
    <submittedName>
        <fullName evidence="1">Uncharacterized protein</fullName>
    </submittedName>
</protein>
<organism evidence="1 2">
    <name type="scientific">Pseudoalteromonas peptidolytica F12-50-A1</name>
    <dbReference type="NCBI Taxonomy" id="1315280"/>
    <lineage>
        <taxon>Bacteria</taxon>
        <taxon>Pseudomonadati</taxon>
        <taxon>Pseudomonadota</taxon>
        <taxon>Gammaproteobacteria</taxon>
        <taxon>Alteromonadales</taxon>
        <taxon>Pseudoalteromonadaceae</taxon>
        <taxon>Pseudoalteromonas</taxon>
    </lineage>
</organism>
<evidence type="ECO:0000313" key="1">
    <source>
        <dbReference type="EMBL" id="MBE0349167.1"/>
    </source>
</evidence>
<dbReference type="SUPFAM" id="SSF53850">
    <property type="entry name" value="Periplasmic binding protein-like II"/>
    <property type="match status" value="1"/>
</dbReference>
<gene>
    <name evidence="1" type="ORF">PPEP_b1105</name>
</gene>
<sequence length="251" mass="28710">MALDKSQHRYGEYWLERIDLPINQSRQFKELIKHNIDVFWTVSTAARDGQAQPVAIPIAFGSFGIRVLVKNVADKAKLNTHLSLSELQKFKVLLGKDWPDVEIFEKSGFTVETCMDGLTCYRVLTNSTGRVFPRGIIEVIPEIRSFGDQRLSYNGKNLLLYPSTVYFYVNKEDNSLHRRLEYGLTQALKDGSLAALFYESSLMDELKKHFNLQSASVHQIGNPLIKSKKQLETVTQLQTELLKHLNYSPAR</sequence>
<reference evidence="1 2" key="1">
    <citation type="submission" date="2015-06" db="EMBL/GenBank/DDBJ databases">
        <title>Genome sequence of Pseudoalteromonas peptidolytica.</title>
        <authorList>
            <person name="Xie B.-B."/>
            <person name="Rong J.-C."/>
            <person name="Qin Q.-L."/>
            <person name="Zhang Y.-Z."/>
        </authorList>
    </citation>
    <scope>NUCLEOTIDE SEQUENCE [LARGE SCALE GENOMIC DNA]</scope>
    <source>
        <strain evidence="1 2">F12-50-A1</strain>
    </source>
</reference>
<name>A0A8I0N1C5_9GAMM</name>
<dbReference type="AlphaFoldDB" id="A0A8I0N1C5"/>
<evidence type="ECO:0000313" key="2">
    <source>
        <dbReference type="Proteomes" id="UP000660708"/>
    </source>
</evidence>